<protein>
    <submittedName>
        <fullName evidence="4">NUDIX domain-containing protein</fullName>
    </submittedName>
</protein>
<dbReference type="Gene3D" id="3.90.79.10">
    <property type="entry name" value="Nucleoside Triphosphate Pyrophosphohydrolase"/>
    <property type="match status" value="1"/>
</dbReference>
<evidence type="ECO:0000259" key="3">
    <source>
        <dbReference type="PROSITE" id="PS51462"/>
    </source>
</evidence>
<reference evidence="4 5" key="1">
    <citation type="submission" date="2019-07" db="EMBL/GenBank/DDBJ databases">
        <title>Genome sequencing of KACC 19320.</title>
        <authorList>
            <person name="Heo J."/>
            <person name="Kim S.-J."/>
            <person name="Kim J.-S."/>
            <person name="Hong S.-B."/>
            <person name="Kwon S.-W."/>
        </authorList>
    </citation>
    <scope>NUCLEOTIDE SEQUENCE [LARGE SCALE GENOMIC DNA]</scope>
    <source>
        <strain evidence="4 5">KACC 19320</strain>
    </source>
</reference>
<proteinExistence type="inferred from homology"/>
<dbReference type="EMBL" id="CP041356">
    <property type="protein sequence ID" value="QDK70702.1"/>
    <property type="molecule type" value="Genomic_DNA"/>
</dbReference>
<dbReference type="InterPro" id="IPR020476">
    <property type="entry name" value="Nudix_hydrolase"/>
</dbReference>
<dbReference type="Proteomes" id="UP000315128">
    <property type="component" value="Chromosome"/>
</dbReference>
<sequence>MKTSGAFTICKKDDKILLVKRRDFPLWDLPGGHIDSGESPMEAAVREYFEETGFQIKIDQYSGQYDNIELDDRQYIFTGRIIDGTALKSGSETAKVKFFSIHHLPFLMVPHRKMQIKKSCQHTDSPISQEIRDNWLIRYIKKH</sequence>
<keyword evidence="2" id="KW-0378">Hydrolase</keyword>
<dbReference type="Pfam" id="PF00293">
    <property type="entry name" value="NUDIX"/>
    <property type="match status" value="1"/>
</dbReference>
<evidence type="ECO:0000256" key="1">
    <source>
        <dbReference type="ARBA" id="ARBA00005582"/>
    </source>
</evidence>
<dbReference type="OrthoDB" id="9816289at2"/>
<organism evidence="4 5">
    <name type="scientific">Lactococcus protaetiae</name>
    <dbReference type="NCBI Taxonomy" id="2592653"/>
    <lineage>
        <taxon>Bacteria</taxon>
        <taxon>Bacillati</taxon>
        <taxon>Bacillota</taxon>
        <taxon>Bacilli</taxon>
        <taxon>Lactobacillales</taxon>
        <taxon>Streptococcaceae</taxon>
        <taxon>Lactococcus</taxon>
    </lineage>
</organism>
<accession>A0A514Z7Y6</accession>
<dbReference type="PANTHER" id="PTHR43736:SF1">
    <property type="entry name" value="DIHYDRONEOPTERIN TRIPHOSPHATE DIPHOSPHATASE"/>
    <property type="match status" value="1"/>
</dbReference>
<gene>
    <name evidence="4" type="ORF">FLP15_05480</name>
</gene>
<evidence type="ECO:0000313" key="5">
    <source>
        <dbReference type="Proteomes" id="UP000315128"/>
    </source>
</evidence>
<comment type="similarity">
    <text evidence="1">Belongs to the Nudix hydrolase family.</text>
</comment>
<dbReference type="RefSeq" id="WP_142766290.1">
    <property type="nucleotide sequence ID" value="NZ_CP041356.1"/>
</dbReference>
<evidence type="ECO:0000256" key="2">
    <source>
        <dbReference type="ARBA" id="ARBA00022801"/>
    </source>
</evidence>
<dbReference type="InterPro" id="IPR000086">
    <property type="entry name" value="NUDIX_hydrolase_dom"/>
</dbReference>
<dbReference type="PROSITE" id="PS51462">
    <property type="entry name" value="NUDIX"/>
    <property type="match status" value="1"/>
</dbReference>
<dbReference type="InterPro" id="IPR015797">
    <property type="entry name" value="NUDIX_hydrolase-like_dom_sf"/>
</dbReference>
<dbReference type="PRINTS" id="PR00502">
    <property type="entry name" value="NUDIXFAMILY"/>
</dbReference>
<evidence type="ECO:0000313" key="4">
    <source>
        <dbReference type="EMBL" id="QDK70702.1"/>
    </source>
</evidence>
<dbReference type="AlphaFoldDB" id="A0A514Z7Y6"/>
<name>A0A514Z7Y6_9LACT</name>
<keyword evidence="5" id="KW-1185">Reference proteome</keyword>
<dbReference type="SUPFAM" id="SSF55811">
    <property type="entry name" value="Nudix"/>
    <property type="match status" value="1"/>
</dbReference>
<dbReference type="PANTHER" id="PTHR43736">
    <property type="entry name" value="ADP-RIBOSE PYROPHOSPHATASE"/>
    <property type="match status" value="1"/>
</dbReference>
<feature type="domain" description="Nudix hydrolase" evidence="3">
    <location>
        <begin position="1"/>
        <end position="122"/>
    </location>
</feature>
<dbReference type="KEGG" id="lack:FLP15_05480"/>
<dbReference type="GO" id="GO:0016787">
    <property type="term" value="F:hydrolase activity"/>
    <property type="evidence" value="ECO:0007669"/>
    <property type="project" value="UniProtKB-KW"/>
</dbReference>